<proteinExistence type="predicted"/>
<dbReference type="AlphaFoldDB" id="A0A2G8LD96"/>
<feature type="compositionally biased region" description="Low complexity" evidence="1">
    <location>
        <begin position="118"/>
        <end position="129"/>
    </location>
</feature>
<evidence type="ECO:0000313" key="3">
    <source>
        <dbReference type="Proteomes" id="UP000230750"/>
    </source>
</evidence>
<dbReference type="OrthoDB" id="6159439at2759"/>
<accession>A0A2G8LD96</accession>
<keyword evidence="3" id="KW-1185">Reference proteome</keyword>
<feature type="region of interest" description="Disordered" evidence="1">
    <location>
        <begin position="24"/>
        <end position="75"/>
    </location>
</feature>
<feature type="compositionally biased region" description="Low complexity" evidence="1">
    <location>
        <begin position="24"/>
        <end position="35"/>
    </location>
</feature>
<sequence length="252" mass="27951">MSETKEKTLSRHILTWSSIGNQGSLGSRSLSSPGSVPIATMHYPSSTHHHHHGQTPTAHQYQDWPSVSPSYRNSHANSYATSSPYYRFCSTQIHTPGSFFDTSHGFVESGMRTREDSTGGSPHGSLSSSPEVGPLHGTQANDVNTDLTNNERHRLGSTLEDQGEDSNTSEYQDGRHVRRFIGLRGHGENEYKVEWCMLLIIVTVLIVTTIRKVDSNKTWNAKRPSIYVGVADFTNTYFCGYEPILTDSLSST</sequence>
<feature type="region of interest" description="Disordered" evidence="1">
    <location>
        <begin position="110"/>
        <end position="148"/>
    </location>
</feature>
<dbReference type="Proteomes" id="UP000230750">
    <property type="component" value="Unassembled WGS sequence"/>
</dbReference>
<protein>
    <submittedName>
        <fullName evidence="2">Uncharacterized protein</fullName>
    </submittedName>
</protein>
<comment type="caution">
    <text evidence="2">The sequence shown here is derived from an EMBL/GenBank/DDBJ whole genome shotgun (WGS) entry which is preliminary data.</text>
</comment>
<dbReference type="EMBL" id="MRZV01000118">
    <property type="protein sequence ID" value="PIK58238.1"/>
    <property type="molecule type" value="Genomic_DNA"/>
</dbReference>
<feature type="compositionally biased region" description="Polar residues" evidence="1">
    <location>
        <begin position="54"/>
        <end position="75"/>
    </location>
</feature>
<gene>
    <name evidence="2" type="ORF">BSL78_04825</name>
</gene>
<organism evidence="2 3">
    <name type="scientific">Stichopus japonicus</name>
    <name type="common">Sea cucumber</name>
    <dbReference type="NCBI Taxonomy" id="307972"/>
    <lineage>
        <taxon>Eukaryota</taxon>
        <taxon>Metazoa</taxon>
        <taxon>Echinodermata</taxon>
        <taxon>Eleutherozoa</taxon>
        <taxon>Echinozoa</taxon>
        <taxon>Holothuroidea</taxon>
        <taxon>Aspidochirotacea</taxon>
        <taxon>Aspidochirotida</taxon>
        <taxon>Stichopodidae</taxon>
        <taxon>Apostichopus</taxon>
    </lineage>
</organism>
<evidence type="ECO:0000313" key="2">
    <source>
        <dbReference type="EMBL" id="PIK58238.1"/>
    </source>
</evidence>
<reference evidence="2 3" key="1">
    <citation type="journal article" date="2017" name="PLoS Biol.">
        <title>The sea cucumber genome provides insights into morphological evolution and visceral regeneration.</title>
        <authorList>
            <person name="Zhang X."/>
            <person name="Sun L."/>
            <person name="Yuan J."/>
            <person name="Sun Y."/>
            <person name="Gao Y."/>
            <person name="Zhang L."/>
            <person name="Li S."/>
            <person name="Dai H."/>
            <person name="Hamel J.F."/>
            <person name="Liu C."/>
            <person name="Yu Y."/>
            <person name="Liu S."/>
            <person name="Lin W."/>
            <person name="Guo K."/>
            <person name="Jin S."/>
            <person name="Xu P."/>
            <person name="Storey K.B."/>
            <person name="Huan P."/>
            <person name="Zhang T."/>
            <person name="Zhou Y."/>
            <person name="Zhang J."/>
            <person name="Lin C."/>
            <person name="Li X."/>
            <person name="Xing L."/>
            <person name="Huo D."/>
            <person name="Sun M."/>
            <person name="Wang L."/>
            <person name="Mercier A."/>
            <person name="Li F."/>
            <person name="Yang H."/>
            <person name="Xiang J."/>
        </authorList>
    </citation>
    <scope>NUCLEOTIDE SEQUENCE [LARGE SCALE GENOMIC DNA]</scope>
    <source>
        <strain evidence="2">Shaxun</strain>
        <tissue evidence="2">Muscle</tissue>
    </source>
</reference>
<feature type="compositionally biased region" description="Polar residues" evidence="1">
    <location>
        <begin position="138"/>
        <end position="148"/>
    </location>
</feature>
<evidence type="ECO:0000256" key="1">
    <source>
        <dbReference type="SAM" id="MobiDB-lite"/>
    </source>
</evidence>
<name>A0A2G8LD96_STIJA</name>